<dbReference type="PANTHER" id="PTHR30217">
    <property type="entry name" value="PEPTIDASE U32 FAMILY"/>
    <property type="match status" value="1"/>
</dbReference>
<name>A0A2J8B3L6_9FIRM</name>
<keyword evidence="1" id="KW-0645">Protease</keyword>
<evidence type="ECO:0000259" key="4">
    <source>
        <dbReference type="Pfam" id="PF16325"/>
    </source>
</evidence>
<evidence type="ECO:0000256" key="3">
    <source>
        <dbReference type="ARBA" id="ARBA00038374"/>
    </source>
</evidence>
<reference evidence="6" key="1">
    <citation type="submission" date="2017-04" db="EMBL/GenBank/DDBJ databases">
        <authorList>
            <person name="Bumgarner R.E."/>
            <person name="Fredricks D.N."/>
            <person name="Srinivasan S."/>
        </authorList>
    </citation>
    <scope>NUCLEOTIDE SEQUENCE [LARGE SCALE GENOMIC DNA]</scope>
    <source>
        <strain evidence="6">KA00405</strain>
    </source>
</reference>
<organism evidence="5 6">
    <name type="scientific">Mageeibacillus indolicus</name>
    <dbReference type="NCBI Taxonomy" id="884684"/>
    <lineage>
        <taxon>Bacteria</taxon>
        <taxon>Bacillati</taxon>
        <taxon>Bacillota</taxon>
        <taxon>Clostridia</taxon>
        <taxon>Eubacteriales</taxon>
        <taxon>Oscillospiraceae</taxon>
        <taxon>Mageeibacillus</taxon>
    </lineage>
</organism>
<feature type="domain" description="Peptidase family U32 C-terminal" evidence="4">
    <location>
        <begin position="332"/>
        <end position="409"/>
    </location>
</feature>
<sequence length="459" mass="50162">MRQVDLPAKPEILAPAGSPEKLETALLFGADAVYLAGQQFGLRAFAANFSQEELLEAVKTVHARGKKVYVTVNIYAHQEDLSGLVEYFVFLNQSGADGILISDPGVFALACRYAPCVPKQISTQASVTNAAACRFWYDLGVRRVVLARELTLDEIKSIRANVPADLELEAFVHGAMCMSYSGRCLLSNYLTERDGNRGRCAQPCRWKYRISDINHPGQALDLEEDERGTYMLSSNDLCMIEYIPQLVQAGINSFKIEGRMKGAYYAAVVTKAYREALDRYYEDPENYTVDPQAFVELCSMVHRTYATGFYFSKPQKDAQIFSQATYVKEAVVLAVVKETLGDGRVLCEQRNKMSVGDHIQVVAPKGPTVALTVNQLTDLEGGELTATPHPQMEFYLHTTLNLSPGSFLRRLGDKDNDPAGIGGSIAASAGTGADHLSGTEQCSGPCSDSCTTFCTGSGD</sequence>
<comment type="caution">
    <text evidence="5">The sequence shown here is derived from an EMBL/GenBank/DDBJ whole genome shotgun (WGS) entry which is preliminary data.</text>
</comment>
<dbReference type="Proteomes" id="UP000236394">
    <property type="component" value="Unassembled WGS sequence"/>
</dbReference>
<dbReference type="PROSITE" id="PS01276">
    <property type="entry name" value="PEPTIDASE_U32"/>
    <property type="match status" value="1"/>
</dbReference>
<dbReference type="AlphaFoldDB" id="A0A2J8B3L6"/>
<evidence type="ECO:0000256" key="2">
    <source>
        <dbReference type="ARBA" id="ARBA00022801"/>
    </source>
</evidence>
<dbReference type="GO" id="GO:0006508">
    <property type="term" value="P:proteolysis"/>
    <property type="evidence" value="ECO:0007669"/>
    <property type="project" value="UniProtKB-KW"/>
</dbReference>
<evidence type="ECO:0000313" key="6">
    <source>
        <dbReference type="Proteomes" id="UP000236394"/>
    </source>
</evidence>
<dbReference type="Pfam" id="PF16325">
    <property type="entry name" value="Peptidase_U32_C"/>
    <property type="match status" value="1"/>
</dbReference>
<evidence type="ECO:0000313" key="5">
    <source>
        <dbReference type="EMBL" id="PNH19324.1"/>
    </source>
</evidence>
<accession>A0A2J8B3L6</accession>
<dbReference type="InterPro" id="IPR032525">
    <property type="entry name" value="Peptidase_U32_C"/>
</dbReference>
<gene>
    <name evidence="5" type="ORF">B7R76_00060</name>
</gene>
<proteinExistence type="inferred from homology"/>
<comment type="similarity">
    <text evidence="3">Belongs to the peptidase U32 family.</text>
</comment>
<protein>
    <submittedName>
        <fullName evidence="5">Peptidase U32</fullName>
    </submittedName>
</protein>
<dbReference type="GO" id="GO:0008233">
    <property type="term" value="F:peptidase activity"/>
    <property type="evidence" value="ECO:0007669"/>
    <property type="project" value="UniProtKB-KW"/>
</dbReference>
<dbReference type="InterPro" id="IPR051454">
    <property type="entry name" value="RNA/ubiquinone_mod_enzymes"/>
</dbReference>
<evidence type="ECO:0000256" key="1">
    <source>
        <dbReference type="ARBA" id="ARBA00022670"/>
    </source>
</evidence>
<dbReference type="Pfam" id="PF01136">
    <property type="entry name" value="Peptidase_U32"/>
    <property type="match status" value="1"/>
</dbReference>
<keyword evidence="2" id="KW-0378">Hydrolase</keyword>
<dbReference type="Gene3D" id="2.40.30.10">
    <property type="entry name" value="Translation factors"/>
    <property type="match status" value="1"/>
</dbReference>
<dbReference type="RefSeq" id="WP_102892129.1">
    <property type="nucleotide sequence ID" value="NZ_NBZD01000001.1"/>
</dbReference>
<dbReference type="PANTHER" id="PTHR30217:SF6">
    <property type="entry name" value="TRNA HYDROXYLATION PROTEIN P"/>
    <property type="match status" value="1"/>
</dbReference>
<dbReference type="EMBL" id="NBZD01000001">
    <property type="protein sequence ID" value="PNH19324.1"/>
    <property type="molecule type" value="Genomic_DNA"/>
</dbReference>
<dbReference type="InterPro" id="IPR001539">
    <property type="entry name" value="Peptidase_U32"/>
</dbReference>